<evidence type="ECO:0000256" key="1">
    <source>
        <dbReference type="SAM" id="MobiDB-lite"/>
    </source>
</evidence>
<protein>
    <submittedName>
        <fullName evidence="2">Uncharacterized protein</fullName>
    </submittedName>
</protein>
<gene>
    <name evidence="2" type="ORF">O181_082425</name>
</gene>
<organism evidence="2 3">
    <name type="scientific">Austropuccinia psidii MF-1</name>
    <dbReference type="NCBI Taxonomy" id="1389203"/>
    <lineage>
        <taxon>Eukaryota</taxon>
        <taxon>Fungi</taxon>
        <taxon>Dikarya</taxon>
        <taxon>Basidiomycota</taxon>
        <taxon>Pucciniomycotina</taxon>
        <taxon>Pucciniomycetes</taxon>
        <taxon>Pucciniales</taxon>
        <taxon>Sphaerophragmiaceae</taxon>
        <taxon>Austropuccinia</taxon>
    </lineage>
</organism>
<dbReference type="EMBL" id="AVOT02047408">
    <property type="protein sequence ID" value="MBW0542710.1"/>
    <property type="molecule type" value="Genomic_DNA"/>
</dbReference>
<feature type="compositionally biased region" description="Basic residues" evidence="1">
    <location>
        <begin position="61"/>
        <end position="77"/>
    </location>
</feature>
<reference evidence="2" key="1">
    <citation type="submission" date="2021-03" db="EMBL/GenBank/DDBJ databases">
        <title>Draft genome sequence of rust myrtle Austropuccinia psidii MF-1, a brazilian biotype.</title>
        <authorList>
            <person name="Quecine M.C."/>
            <person name="Pachon D.M.R."/>
            <person name="Bonatelli M.L."/>
            <person name="Correr F.H."/>
            <person name="Franceschini L.M."/>
            <person name="Leite T.F."/>
            <person name="Margarido G.R.A."/>
            <person name="Almeida C.A."/>
            <person name="Ferrarezi J.A."/>
            <person name="Labate C.A."/>
        </authorList>
    </citation>
    <scope>NUCLEOTIDE SEQUENCE</scope>
    <source>
        <strain evidence="2">MF-1</strain>
    </source>
</reference>
<feature type="region of interest" description="Disordered" evidence="1">
    <location>
        <begin position="52"/>
        <end position="85"/>
    </location>
</feature>
<name>A0A9Q3IKU6_9BASI</name>
<comment type="caution">
    <text evidence="2">The sequence shown here is derived from an EMBL/GenBank/DDBJ whole genome shotgun (WGS) entry which is preliminary data.</text>
</comment>
<evidence type="ECO:0000313" key="2">
    <source>
        <dbReference type="EMBL" id="MBW0542710.1"/>
    </source>
</evidence>
<dbReference type="Proteomes" id="UP000765509">
    <property type="component" value="Unassembled WGS sequence"/>
</dbReference>
<keyword evidence="3" id="KW-1185">Reference proteome</keyword>
<evidence type="ECO:0000313" key="3">
    <source>
        <dbReference type="Proteomes" id="UP000765509"/>
    </source>
</evidence>
<accession>A0A9Q3IKU6</accession>
<sequence length="179" mass="20598">MPKRLEGGNELIITHQDLSGTGEDHRALRRLLPIVLQRQGQKIKNWVKNQIPLPAPNQTQKHPKKSPNNLRGRRKVPRTIQEREKAKKIGTDLVKRVHDHQIGAFSHGKCLQYGQDAYGIHSQRAGEDEQDLSTQIIEEIQFFKSSIDAELGKFDAKLDKITSDISELKKRNHKKYAEW</sequence>
<dbReference type="AlphaFoldDB" id="A0A9Q3IKU6"/>
<proteinExistence type="predicted"/>